<evidence type="ECO:0000313" key="3">
    <source>
        <dbReference type="EMBL" id="ALX04038.1"/>
    </source>
</evidence>
<dbReference type="OrthoDB" id="5182178at2"/>
<dbReference type="Pfam" id="PF16976">
    <property type="entry name" value="RcpC"/>
    <property type="match status" value="1"/>
</dbReference>
<reference evidence="3 4" key="1">
    <citation type="journal article" date="1991" name="Int. J. Syst. Bacteriol.">
        <title>Description of the erythromycin-producing bacterium Arthrobacter sp. strain NRRL B-3381 as Aeromicrobium erythreum gen. nov., sp. nov.</title>
        <authorList>
            <person name="Miller E.S."/>
            <person name="Woese C.R."/>
            <person name="Brenner S."/>
        </authorList>
    </citation>
    <scope>NUCLEOTIDE SEQUENCE [LARGE SCALE GENOMIC DNA]</scope>
    <source>
        <strain evidence="3 4">AR18</strain>
    </source>
</reference>
<accession>A0A0U4CLJ1</accession>
<name>A0A0U4CLJ1_9ACTN</name>
<evidence type="ECO:0000256" key="1">
    <source>
        <dbReference type="SAM" id="MobiDB-lite"/>
    </source>
</evidence>
<dbReference type="AlphaFoldDB" id="A0A0U4CLJ1"/>
<dbReference type="EMBL" id="CP011502">
    <property type="protein sequence ID" value="ALX04038.1"/>
    <property type="molecule type" value="Genomic_DNA"/>
</dbReference>
<keyword evidence="4" id="KW-1185">Reference proteome</keyword>
<organism evidence="3 4">
    <name type="scientific">Aeromicrobium erythreum</name>
    <dbReference type="NCBI Taxonomy" id="2041"/>
    <lineage>
        <taxon>Bacteria</taxon>
        <taxon>Bacillati</taxon>
        <taxon>Actinomycetota</taxon>
        <taxon>Actinomycetes</taxon>
        <taxon>Propionibacteriales</taxon>
        <taxon>Nocardioidaceae</taxon>
        <taxon>Aeromicrobium</taxon>
    </lineage>
</organism>
<dbReference type="CDD" id="cd11614">
    <property type="entry name" value="SAF_CpaB_FlgA_like"/>
    <property type="match status" value="1"/>
</dbReference>
<feature type="domain" description="Flp pilus assembly protein RcpC/CpaB" evidence="2">
    <location>
        <begin position="114"/>
        <end position="202"/>
    </location>
</feature>
<dbReference type="PATRIC" id="fig|2041.4.peg.969"/>
<dbReference type="STRING" id="2041.AERYTH_04660"/>
<dbReference type="Proteomes" id="UP000067689">
    <property type="component" value="Chromosome"/>
</dbReference>
<protein>
    <recommendedName>
        <fullName evidence="2">Flp pilus assembly protein RcpC/CpaB domain-containing protein</fullName>
    </recommendedName>
</protein>
<dbReference type="KEGG" id="aer:AERYTH_04660"/>
<dbReference type="InterPro" id="IPR031571">
    <property type="entry name" value="RcpC_dom"/>
</dbReference>
<proteinExistence type="predicted"/>
<sequence length="224" mass="23042">MNKQRLAIGAAVLLAVLGFAALVVYAQGADDRAFEGTERTTVLRVTREVATKTPASELAKSVETVDLPKAAVVPGALTDLSDVEGEVTQGVLVPGDQLTAAKFASPDDVKGETSVPKGMQELAVQLESQRIVGGALAPGDLVGVMASYEGRTAVAVNRVRVLAVAAGVGDAQVASNATVTVAVRTLDAEKIVNAMEFGKVWLTKQTTDTDTGGGRTIDSQVVAP</sequence>
<evidence type="ECO:0000259" key="2">
    <source>
        <dbReference type="Pfam" id="PF16976"/>
    </source>
</evidence>
<evidence type="ECO:0000313" key="4">
    <source>
        <dbReference type="Proteomes" id="UP000067689"/>
    </source>
</evidence>
<feature type="region of interest" description="Disordered" evidence="1">
    <location>
        <begin position="205"/>
        <end position="224"/>
    </location>
</feature>
<dbReference type="RefSeq" id="WP_158509174.1">
    <property type="nucleotide sequence ID" value="NZ_CP011502.1"/>
</dbReference>
<gene>
    <name evidence="3" type="ORF">AERYTH_04660</name>
</gene>